<accession>A0A4C1V7H8</accession>
<dbReference type="EMBL" id="BGZK01000286">
    <property type="protein sequence ID" value="GBP34277.1"/>
    <property type="molecule type" value="Genomic_DNA"/>
</dbReference>
<proteinExistence type="predicted"/>
<evidence type="ECO:0000256" key="1">
    <source>
        <dbReference type="SAM" id="MobiDB-lite"/>
    </source>
</evidence>
<dbReference type="Proteomes" id="UP000299102">
    <property type="component" value="Unassembled WGS sequence"/>
</dbReference>
<feature type="region of interest" description="Disordered" evidence="1">
    <location>
        <begin position="75"/>
        <end position="126"/>
    </location>
</feature>
<organism evidence="2 3">
    <name type="scientific">Eumeta variegata</name>
    <name type="common">Bagworm moth</name>
    <name type="synonym">Eumeta japonica</name>
    <dbReference type="NCBI Taxonomy" id="151549"/>
    <lineage>
        <taxon>Eukaryota</taxon>
        <taxon>Metazoa</taxon>
        <taxon>Ecdysozoa</taxon>
        <taxon>Arthropoda</taxon>
        <taxon>Hexapoda</taxon>
        <taxon>Insecta</taxon>
        <taxon>Pterygota</taxon>
        <taxon>Neoptera</taxon>
        <taxon>Endopterygota</taxon>
        <taxon>Lepidoptera</taxon>
        <taxon>Glossata</taxon>
        <taxon>Ditrysia</taxon>
        <taxon>Tineoidea</taxon>
        <taxon>Psychidae</taxon>
        <taxon>Oiketicinae</taxon>
        <taxon>Eumeta</taxon>
    </lineage>
</organism>
<protein>
    <submittedName>
        <fullName evidence="2">Uncharacterized protein</fullName>
    </submittedName>
</protein>
<gene>
    <name evidence="2" type="ORF">EVAR_13416_1</name>
</gene>
<evidence type="ECO:0000313" key="2">
    <source>
        <dbReference type="EMBL" id="GBP34277.1"/>
    </source>
</evidence>
<reference evidence="2 3" key="1">
    <citation type="journal article" date="2019" name="Commun. Biol.">
        <title>The bagworm genome reveals a unique fibroin gene that provides high tensile strength.</title>
        <authorList>
            <person name="Kono N."/>
            <person name="Nakamura H."/>
            <person name="Ohtoshi R."/>
            <person name="Tomita M."/>
            <person name="Numata K."/>
            <person name="Arakawa K."/>
        </authorList>
    </citation>
    <scope>NUCLEOTIDE SEQUENCE [LARGE SCALE GENOMIC DNA]</scope>
</reference>
<comment type="caution">
    <text evidence="2">The sequence shown here is derived from an EMBL/GenBank/DDBJ whole genome shotgun (WGS) entry which is preliminary data.</text>
</comment>
<keyword evidence="3" id="KW-1185">Reference proteome</keyword>
<dbReference type="AlphaFoldDB" id="A0A4C1V7H8"/>
<feature type="compositionally biased region" description="Polar residues" evidence="1">
    <location>
        <begin position="80"/>
        <end position="95"/>
    </location>
</feature>
<sequence>MGTLCRVLIAAQAGSVPPPPLFMFWIDGPSRSPGWSSAYWIASTSGADGLISNVFLNGDNNGIFATFKRDKRHLGIGDRNTANGLSSGKTQMISSNRRKRLPDGANDNPKRSNNGSRRFISQSQDQ</sequence>
<feature type="compositionally biased region" description="Polar residues" evidence="1">
    <location>
        <begin position="111"/>
        <end position="126"/>
    </location>
</feature>
<evidence type="ECO:0000313" key="3">
    <source>
        <dbReference type="Proteomes" id="UP000299102"/>
    </source>
</evidence>
<name>A0A4C1V7H8_EUMVA</name>